<organism evidence="2 3">
    <name type="scientific">Candidatus Dechloromonas phosphorivorans</name>
    <dbReference type="NCBI Taxonomy" id="2899244"/>
    <lineage>
        <taxon>Bacteria</taxon>
        <taxon>Pseudomonadati</taxon>
        <taxon>Pseudomonadota</taxon>
        <taxon>Betaproteobacteria</taxon>
        <taxon>Rhodocyclales</taxon>
        <taxon>Azonexaceae</taxon>
        <taxon>Dechloromonas</taxon>
    </lineage>
</organism>
<dbReference type="GO" id="GO:0016987">
    <property type="term" value="F:sigma factor activity"/>
    <property type="evidence" value="ECO:0007669"/>
    <property type="project" value="InterPro"/>
</dbReference>
<evidence type="ECO:0000259" key="1">
    <source>
        <dbReference type="Pfam" id="PF08281"/>
    </source>
</evidence>
<dbReference type="InterPro" id="IPR013249">
    <property type="entry name" value="RNA_pol_sigma70_r4_t2"/>
</dbReference>
<reference evidence="2 3" key="1">
    <citation type="submission" date="2020-10" db="EMBL/GenBank/DDBJ databases">
        <title>Connecting structure to function with the recovery of over 1000 high-quality activated sludge metagenome-assembled genomes encoding full-length rRNA genes using long-read sequencing.</title>
        <authorList>
            <person name="Singleton C.M."/>
            <person name="Petriglieri F."/>
            <person name="Kristensen J.M."/>
            <person name="Kirkegaard R.H."/>
            <person name="Michaelsen T.Y."/>
            <person name="Andersen M.H."/>
            <person name="Karst S.M."/>
            <person name="Dueholm M.S."/>
            <person name="Nielsen P.H."/>
            <person name="Albertsen M."/>
        </authorList>
    </citation>
    <scope>NUCLEOTIDE SEQUENCE [LARGE SCALE GENOMIC DNA]</scope>
    <source>
        <strain evidence="2">EsbW_18-Q3-R4-48_BATAC.463</strain>
    </source>
</reference>
<protein>
    <recommendedName>
        <fullName evidence="1">RNA polymerase sigma factor 70 region 4 type 2 domain-containing protein</fullName>
    </recommendedName>
</protein>
<evidence type="ECO:0000313" key="3">
    <source>
        <dbReference type="Proteomes" id="UP000739411"/>
    </source>
</evidence>
<dbReference type="Proteomes" id="UP000739411">
    <property type="component" value="Unassembled WGS sequence"/>
</dbReference>
<dbReference type="InterPro" id="IPR036388">
    <property type="entry name" value="WH-like_DNA-bd_sf"/>
</dbReference>
<feature type="domain" description="RNA polymerase sigma factor 70 region 4 type 2" evidence="1">
    <location>
        <begin position="1"/>
        <end position="34"/>
    </location>
</feature>
<accession>A0A935MTR0</accession>
<dbReference type="Pfam" id="PF08281">
    <property type="entry name" value="Sigma70_r4_2"/>
    <property type="match status" value="1"/>
</dbReference>
<evidence type="ECO:0000313" key="2">
    <source>
        <dbReference type="EMBL" id="MBK7415924.1"/>
    </source>
</evidence>
<dbReference type="SUPFAM" id="SSF88659">
    <property type="entry name" value="Sigma3 and sigma4 domains of RNA polymerase sigma factors"/>
    <property type="match status" value="1"/>
</dbReference>
<dbReference type="AlphaFoldDB" id="A0A935MTR0"/>
<proteinExistence type="predicted"/>
<gene>
    <name evidence="2" type="ORF">IPJ38_13210</name>
</gene>
<comment type="caution">
    <text evidence="2">The sequence shown here is derived from an EMBL/GenBank/DDBJ whole genome shotgun (WGS) entry which is preliminary data.</text>
</comment>
<dbReference type="Gene3D" id="1.10.10.10">
    <property type="entry name" value="Winged helix-like DNA-binding domain superfamily/Winged helix DNA-binding domain"/>
    <property type="match status" value="1"/>
</dbReference>
<sequence>MAFFKGLSHEEIASHTGLPLGTVKSHIRRALLRLRELLPGLTSAMMVTP</sequence>
<dbReference type="EMBL" id="JADJMS010000028">
    <property type="protein sequence ID" value="MBK7415924.1"/>
    <property type="molecule type" value="Genomic_DNA"/>
</dbReference>
<name>A0A935MTR0_9RHOO</name>
<dbReference type="GO" id="GO:0006352">
    <property type="term" value="P:DNA-templated transcription initiation"/>
    <property type="evidence" value="ECO:0007669"/>
    <property type="project" value="InterPro"/>
</dbReference>
<dbReference type="GO" id="GO:0003677">
    <property type="term" value="F:DNA binding"/>
    <property type="evidence" value="ECO:0007669"/>
    <property type="project" value="InterPro"/>
</dbReference>
<dbReference type="InterPro" id="IPR013324">
    <property type="entry name" value="RNA_pol_sigma_r3/r4-like"/>
</dbReference>